<name>A0AAV8YP54_9CUCU</name>
<organism evidence="2 3">
    <name type="scientific">Aromia moschata</name>
    <dbReference type="NCBI Taxonomy" id="1265417"/>
    <lineage>
        <taxon>Eukaryota</taxon>
        <taxon>Metazoa</taxon>
        <taxon>Ecdysozoa</taxon>
        <taxon>Arthropoda</taxon>
        <taxon>Hexapoda</taxon>
        <taxon>Insecta</taxon>
        <taxon>Pterygota</taxon>
        <taxon>Neoptera</taxon>
        <taxon>Endopterygota</taxon>
        <taxon>Coleoptera</taxon>
        <taxon>Polyphaga</taxon>
        <taxon>Cucujiformia</taxon>
        <taxon>Chrysomeloidea</taxon>
        <taxon>Cerambycidae</taxon>
        <taxon>Cerambycinae</taxon>
        <taxon>Callichromatini</taxon>
        <taxon>Aromia</taxon>
    </lineage>
</organism>
<dbReference type="InterPro" id="IPR024445">
    <property type="entry name" value="Tnp_ISXO2-like"/>
</dbReference>
<evidence type="ECO:0000313" key="2">
    <source>
        <dbReference type="EMBL" id="KAJ8953509.1"/>
    </source>
</evidence>
<dbReference type="Proteomes" id="UP001162162">
    <property type="component" value="Unassembled WGS sequence"/>
</dbReference>
<dbReference type="EMBL" id="JAPWTK010000056">
    <property type="protein sequence ID" value="KAJ8953509.1"/>
    <property type="molecule type" value="Genomic_DNA"/>
</dbReference>
<dbReference type="PANTHER" id="PTHR47163">
    <property type="entry name" value="DDE_TNP_IS1595 DOMAIN-CONTAINING PROTEIN"/>
    <property type="match status" value="1"/>
</dbReference>
<comment type="caution">
    <text evidence="2">The sequence shown here is derived from an EMBL/GenBank/DDBJ whole genome shotgun (WGS) entry which is preliminary data.</text>
</comment>
<evidence type="ECO:0000313" key="3">
    <source>
        <dbReference type="Proteomes" id="UP001162162"/>
    </source>
</evidence>
<dbReference type="SMART" id="SM01126">
    <property type="entry name" value="DDE_Tnp_IS1595"/>
    <property type="match status" value="1"/>
</dbReference>
<evidence type="ECO:0000259" key="1">
    <source>
        <dbReference type="SMART" id="SM01126"/>
    </source>
</evidence>
<accession>A0AAV8YP54</accession>
<proteinExistence type="predicted"/>
<dbReference type="PANTHER" id="PTHR47163:SF3">
    <property type="entry name" value="PROTEIN CBG18017"/>
    <property type="match status" value="1"/>
</dbReference>
<sequence length="334" mass="38508">MDPAIFAQRNLNCYVLGYYLGIDESGTEESIAHSNAQGMRLLKYYHVIPERDTPANCPICKEQLRTGTDTERDLSISAETAVAWYGYCRDVACAIAWHDFVPLGGAQDVVEVDESHLFKRKHNVGRMNAWRHIWMLGGISRTTKKVFGIIVERWDADTLLPILQQCIDGDSYICTDCWNAYNDCHMVFNGHGNVNHSENFINPPREEPPIWMPAGRFNNECLDWNWNGNPPAAGLQPFRIHTQHIERAWRDLKSHIKSSSSLDFASQYLGEWMYRKNILGDIITEKGQYERLIKYFNILTSILFLRRVYPGVGKVPMKLRYEDILNCDCHECEP</sequence>
<protein>
    <recommendedName>
        <fullName evidence="1">ISXO2-like transposase domain-containing protein</fullName>
    </recommendedName>
</protein>
<dbReference type="AlphaFoldDB" id="A0AAV8YP54"/>
<feature type="domain" description="ISXO2-like transposase" evidence="1">
    <location>
        <begin position="102"/>
        <end position="277"/>
    </location>
</feature>
<dbReference type="InterPro" id="IPR053164">
    <property type="entry name" value="IS1016-like_transposase"/>
</dbReference>
<reference evidence="2" key="1">
    <citation type="journal article" date="2023" name="Insect Mol. Biol.">
        <title>Genome sequencing provides insights into the evolution of gene families encoding plant cell wall-degrading enzymes in longhorned beetles.</title>
        <authorList>
            <person name="Shin N.R."/>
            <person name="Okamura Y."/>
            <person name="Kirsch R."/>
            <person name="Pauchet Y."/>
        </authorList>
    </citation>
    <scope>NUCLEOTIDE SEQUENCE</scope>
    <source>
        <strain evidence="2">AMC_N1</strain>
    </source>
</reference>
<keyword evidence="3" id="KW-1185">Reference proteome</keyword>
<gene>
    <name evidence="2" type="ORF">NQ318_023632</name>
</gene>